<dbReference type="PANTHER" id="PTHR41983:SF2">
    <property type="entry name" value="SHORT-CHAIN FATTY ACID TRANSPORTER-RELATED"/>
    <property type="match status" value="1"/>
</dbReference>
<feature type="transmembrane region" description="Helical" evidence="1">
    <location>
        <begin position="266"/>
        <end position="283"/>
    </location>
</feature>
<organism evidence="2 3">
    <name type="scientific">Antrihabitans cavernicola</name>
    <dbReference type="NCBI Taxonomy" id="2495913"/>
    <lineage>
        <taxon>Bacteria</taxon>
        <taxon>Bacillati</taxon>
        <taxon>Actinomycetota</taxon>
        <taxon>Actinomycetes</taxon>
        <taxon>Mycobacteriales</taxon>
        <taxon>Nocardiaceae</taxon>
        <taxon>Antrihabitans</taxon>
    </lineage>
</organism>
<feature type="transmembrane region" description="Helical" evidence="1">
    <location>
        <begin position="71"/>
        <end position="93"/>
    </location>
</feature>
<dbReference type="EMBL" id="VLNY01000001">
    <property type="protein sequence ID" value="KAA0024903.1"/>
    <property type="molecule type" value="Genomic_DNA"/>
</dbReference>
<comment type="caution">
    <text evidence="2">The sequence shown here is derived from an EMBL/GenBank/DDBJ whole genome shotgun (WGS) entry which is preliminary data.</text>
</comment>
<keyword evidence="1" id="KW-1133">Transmembrane helix</keyword>
<feature type="transmembrane region" description="Helical" evidence="1">
    <location>
        <begin position="295"/>
        <end position="311"/>
    </location>
</feature>
<dbReference type="InterPro" id="IPR006160">
    <property type="entry name" value="SCFA_transpt_AtoE"/>
</dbReference>
<dbReference type="PANTHER" id="PTHR41983">
    <property type="entry name" value="SHORT-CHAIN FATTY ACID TRANSPORTER-RELATED"/>
    <property type="match status" value="1"/>
</dbReference>
<feature type="transmembrane region" description="Helical" evidence="1">
    <location>
        <begin position="366"/>
        <end position="387"/>
    </location>
</feature>
<keyword evidence="1" id="KW-0472">Membrane</keyword>
<sequence>MTQLTDPPTQITKTAPKQRGLEAFALRFANWMERWFPDTFAIVLVAVLVVGAGALAIGASPAEVSQSFGDGFWNLLPFSMQMALVVVTGYALATSTPVRRIIERIAVIPSTPRGAVAMVAFAATATSLLNWGFGLIFAGLLVRALGRRTDLEVDYRAASAAGYLSVGGPAMLGLSSSAALLHATPASVPPELLAITGLIPLAETLFTWQNLVMILVMTSSAVLIAWATAPRGDRARTARDLGVDLDDTVEADDEVRPGDRLGRSPVLTVLIGAVMLGWIWTTIHKVGVFHAISNLNNYLFIVLSLAFLLHGRPIRFVKAMTKAVPSVSGVIIQFPFYAGVAAILVTATNGEGKALSHYLSDFFIQLGGHAGLPLIVGIYSVVMGILVPSAGAKWVLEAPYIMGAAGDVHSNMAWLIETYSGAEALANLINPFWMLPLLGIVMLKARQIVGFTFIYFIFLAPITVLTFWALSFTFSYAPPVMP</sequence>
<accession>A0A5A7SJS6</accession>
<feature type="transmembrane region" description="Helical" evidence="1">
    <location>
        <begin position="394"/>
        <end position="416"/>
    </location>
</feature>
<feature type="transmembrane region" description="Helical" evidence="1">
    <location>
        <begin position="40"/>
        <end position="59"/>
    </location>
</feature>
<dbReference type="GO" id="GO:0005886">
    <property type="term" value="C:plasma membrane"/>
    <property type="evidence" value="ECO:0007669"/>
    <property type="project" value="TreeGrafter"/>
</dbReference>
<feature type="transmembrane region" description="Helical" evidence="1">
    <location>
        <begin position="114"/>
        <end position="142"/>
    </location>
</feature>
<protein>
    <submittedName>
        <fullName evidence="2">Short-chain fatty acid transporter</fullName>
    </submittedName>
</protein>
<dbReference type="Proteomes" id="UP000322244">
    <property type="component" value="Unassembled WGS sequence"/>
</dbReference>
<name>A0A5A7SJS6_9NOCA</name>
<evidence type="ECO:0000313" key="3">
    <source>
        <dbReference type="Proteomes" id="UP000322244"/>
    </source>
</evidence>
<feature type="transmembrane region" description="Helical" evidence="1">
    <location>
        <begin position="208"/>
        <end position="229"/>
    </location>
</feature>
<dbReference type="AlphaFoldDB" id="A0A5A7SJS6"/>
<feature type="transmembrane region" description="Helical" evidence="1">
    <location>
        <begin position="428"/>
        <end position="445"/>
    </location>
</feature>
<evidence type="ECO:0000256" key="1">
    <source>
        <dbReference type="SAM" id="Phobius"/>
    </source>
</evidence>
<dbReference type="Pfam" id="PF02667">
    <property type="entry name" value="SCFA_trans"/>
    <property type="match status" value="1"/>
</dbReference>
<evidence type="ECO:0000313" key="2">
    <source>
        <dbReference type="EMBL" id="KAA0024903.1"/>
    </source>
</evidence>
<reference evidence="2 3" key="1">
    <citation type="submission" date="2019-07" db="EMBL/GenBank/DDBJ databases">
        <title>Rhodococcus cavernicolus sp. nov., isolated from a cave.</title>
        <authorList>
            <person name="Lee S.D."/>
        </authorList>
    </citation>
    <scope>NUCLEOTIDE SEQUENCE [LARGE SCALE GENOMIC DNA]</scope>
    <source>
        <strain evidence="2 3">C1-24</strain>
    </source>
</reference>
<feature type="transmembrane region" description="Helical" evidence="1">
    <location>
        <begin position="452"/>
        <end position="477"/>
    </location>
</feature>
<dbReference type="RefSeq" id="WP_149428679.1">
    <property type="nucleotide sequence ID" value="NZ_VLNY01000001.1"/>
</dbReference>
<keyword evidence="3" id="KW-1185">Reference proteome</keyword>
<feature type="transmembrane region" description="Helical" evidence="1">
    <location>
        <begin position="323"/>
        <end position="346"/>
    </location>
</feature>
<gene>
    <name evidence="2" type="ORF">FOY51_02975</name>
</gene>
<proteinExistence type="predicted"/>
<dbReference type="OrthoDB" id="9342495at2"/>
<keyword evidence="1" id="KW-0812">Transmembrane</keyword>